<dbReference type="EMBL" id="FMAC01000009">
    <property type="protein sequence ID" value="SCB32353.1"/>
    <property type="molecule type" value="Genomic_DNA"/>
</dbReference>
<protein>
    <submittedName>
        <fullName evidence="5">Haloacid dehalogenase superfamily, subfamily IA, variant 3 with third motif having DD or ED</fullName>
    </submittedName>
</protein>
<sequence length="252" mass="27189">MSRNTNGFLERAEPSHIKGSNFMSNGFDLIIFDCDGVLVDSEIIAAEVESKLLTDAGYPISVEEMGERFAGMTWRNILFEVEREASIPLSASLLDKSEKLLDLKLASDVQAIPGVPQALSRLPMPRCICSNSSSARLEMMLTKVGYIKLFAPHIYSAKDLGADRVKPKPDIFLHGAKQMNVSPANAIVVEDSVHGVQAARAAGMRVIGFTGASHSYPSHADRLTDAGAETVVSRMADLPGVVMALAEWDGVL</sequence>
<evidence type="ECO:0000256" key="3">
    <source>
        <dbReference type="ARBA" id="ARBA00022723"/>
    </source>
</evidence>
<dbReference type="Pfam" id="PF00702">
    <property type="entry name" value="Hydrolase"/>
    <property type="match status" value="1"/>
</dbReference>
<dbReference type="PANTHER" id="PTHR46193">
    <property type="entry name" value="6-PHOSPHOGLUCONATE PHOSPHATASE"/>
    <property type="match status" value="1"/>
</dbReference>
<dbReference type="SFLD" id="SFLDS00003">
    <property type="entry name" value="Haloacid_Dehalogenase"/>
    <property type="match status" value="1"/>
</dbReference>
<dbReference type="InterPro" id="IPR023214">
    <property type="entry name" value="HAD_sf"/>
</dbReference>
<dbReference type="NCBIfam" id="TIGR01509">
    <property type="entry name" value="HAD-SF-IA-v3"/>
    <property type="match status" value="1"/>
</dbReference>
<reference evidence="6" key="1">
    <citation type="submission" date="2016-08" db="EMBL/GenBank/DDBJ databases">
        <authorList>
            <person name="Varghese N."/>
            <person name="Submissions Spin"/>
        </authorList>
    </citation>
    <scope>NUCLEOTIDE SEQUENCE [LARGE SCALE GENOMIC DNA]</scope>
    <source>
        <strain evidence="6">CCBAU 57015</strain>
    </source>
</reference>
<keyword evidence="4" id="KW-0460">Magnesium</keyword>
<dbReference type="AlphaFoldDB" id="A0A1C3VXF5"/>
<keyword evidence="3" id="KW-0479">Metal-binding</keyword>
<evidence type="ECO:0000256" key="4">
    <source>
        <dbReference type="ARBA" id="ARBA00022842"/>
    </source>
</evidence>
<dbReference type="InterPro" id="IPR006439">
    <property type="entry name" value="HAD-SF_hydro_IA"/>
</dbReference>
<gene>
    <name evidence="5" type="ORF">GA0061100_10915</name>
</gene>
<dbReference type="InterPro" id="IPR023198">
    <property type="entry name" value="PGP-like_dom2"/>
</dbReference>
<dbReference type="InterPro" id="IPR051600">
    <property type="entry name" value="Beta-PGM-like"/>
</dbReference>
<dbReference type="InterPro" id="IPR036412">
    <property type="entry name" value="HAD-like_sf"/>
</dbReference>
<evidence type="ECO:0000256" key="2">
    <source>
        <dbReference type="ARBA" id="ARBA00006171"/>
    </source>
</evidence>
<accession>A0A1C3VXF5</accession>
<name>A0A1C3VXF5_9HYPH</name>
<dbReference type="PANTHER" id="PTHR46193:SF10">
    <property type="entry name" value="6-PHOSPHOGLUCONATE PHOSPHATASE"/>
    <property type="match status" value="1"/>
</dbReference>
<dbReference type="STRING" id="52131.GA0061100_10915"/>
<comment type="cofactor">
    <cofactor evidence="1">
        <name>Mg(2+)</name>
        <dbReference type="ChEBI" id="CHEBI:18420"/>
    </cofactor>
</comment>
<dbReference type="SUPFAM" id="SSF56784">
    <property type="entry name" value="HAD-like"/>
    <property type="match status" value="1"/>
</dbReference>
<evidence type="ECO:0000256" key="1">
    <source>
        <dbReference type="ARBA" id="ARBA00001946"/>
    </source>
</evidence>
<dbReference type="Gene3D" id="3.40.50.1000">
    <property type="entry name" value="HAD superfamily/HAD-like"/>
    <property type="match status" value="1"/>
</dbReference>
<dbReference type="SFLD" id="SFLDG01135">
    <property type="entry name" value="C1.5.6:_HAD__Beta-PGM__Phospha"/>
    <property type="match status" value="1"/>
</dbReference>
<dbReference type="GO" id="GO:0046872">
    <property type="term" value="F:metal ion binding"/>
    <property type="evidence" value="ECO:0007669"/>
    <property type="project" value="UniProtKB-KW"/>
</dbReference>
<dbReference type="Proteomes" id="UP000186228">
    <property type="component" value="Unassembled WGS sequence"/>
</dbReference>
<organism evidence="5 6">
    <name type="scientific">Rhizobium hainanense</name>
    <dbReference type="NCBI Taxonomy" id="52131"/>
    <lineage>
        <taxon>Bacteria</taxon>
        <taxon>Pseudomonadati</taxon>
        <taxon>Pseudomonadota</taxon>
        <taxon>Alphaproteobacteria</taxon>
        <taxon>Hyphomicrobiales</taxon>
        <taxon>Rhizobiaceae</taxon>
        <taxon>Rhizobium/Agrobacterium group</taxon>
        <taxon>Rhizobium</taxon>
    </lineage>
</organism>
<keyword evidence="6" id="KW-1185">Reference proteome</keyword>
<dbReference type="Gene3D" id="1.10.150.240">
    <property type="entry name" value="Putative phosphatase, domain 2"/>
    <property type="match status" value="1"/>
</dbReference>
<dbReference type="CDD" id="cd07526">
    <property type="entry name" value="HAD_BPGM_like"/>
    <property type="match status" value="1"/>
</dbReference>
<evidence type="ECO:0000313" key="5">
    <source>
        <dbReference type="EMBL" id="SCB32353.1"/>
    </source>
</evidence>
<dbReference type="GO" id="GO:0003824">
    <property type="term" value="F:catalytic activity"/>
    <property type="evidence" value="ECO:0007669"/>
    <property type="project" value="UniProtKB-ARBA"/>
</dbReference>
<comment type="similarity">
    <text evidence="2">Belongs to the HAD-like hydrolase superfamily. CbbY/CbbZ/Gph/YieH family.</text>
</comment>
<dbReference type="SFLD" id="SFLDG01129">
    <property type="entry name" value="C1.5:_HAD__Beta-PGM__Phosphata"/>
    <property type="match status" value="1"/>
</dbReference>
<proteinExistence type="inferred from homology"/>
<evidence type="ECO:0000313" key="6">
    <source>
        <dbReference type="Proteomes" id="UP000186228"/>
    </source>
</evidence>